<name>A0A3P6GCD0_MESCO</name>
<evidence type="ECO:0000259" key="2">
    <source>
        <dbReference type="PROSITE" id="PS50026"/>
    </source>
</evidence>
<dbReference type="InterPro" id="IPR000742">
    <property type="entry name" value="EGF"/>
</dbReference>
<dbReference type="OrthoDB" id="3967at2759"/>
<protein>
    <recommendedName>
        <fullName evidence="2">EGF-like domain-containing protein</fullName>
    </recommendedName>
</protein>
<dbReference type="AlphaFoldDB" id="A0A3P6GCD0"/>
<feature type="domain" description="EGF-like" evidence="2">
    <location>
        <begin position="305"/>
        <end position="342"/>
    </location>
</feature>
<dbReference type="STRING" id="53468.A0A3P6GCD0"/>
<sequence>MSETLPPANKFDFYRFTSFIHMNEPKYKKLRYGFPPGVYGSSLIPVTLWFVHWSQYRPFLMIPNFSTMVAIPVDWFLIVRSCDEILLPRCSWAHFINFMQPLQLDLQLIEHSGTVPDVSREKDIIPYLFGNCWPIRSVEQVSLIYIYAVCTVYWNVTGFDREVNWFPLKFIHCFYLDRFKVSAHNLCICPQPCASSPCSGLSFARAGSCKAVGIHERDFESTVTCICRLGYMGHDCSEVLDACLVGSDVYNAAEVTTGPIIPPGREACEAENNCIPQLGTPGFSCECDEKFAMDRGRSFDNCLSRRDPCSSRICIEGTCIASEDGSWSMCDCEEGFTGELCNEPLGAWTAWSALTPCEPYCGEQRLRRRVRVCSGDLEEDCIGAVEHVRLHRTKLFAIGGLTC</sequence>
<dbReference type="SUPFAM" id="SSF57196">
    <property type="entry name" value="EGF/Laminin"/>
    <property type="match status" value="1"/>
</dbReference>
<dbReference type="Gene3D" id="2.10.25.10">
    <property type="entry name" value="Laminin"/>
    <property type="match status" value="2"/>
</dbReference>
<accession>A0A3P6GCD0</accession>
<feature type="disulfide bond" evidence="1">
    <location>
        <begin position="332"/>
        <end position="341"/>
    </location>
</feature>
<evidence type="ECO:0000313" key="3">
    <source>
        <dbReference type="EMBL" id="VDD76797.1"/>
    </source>
</evidence>
<dbReference type="Proteomes" id="UP000267029">
    <property type="component" value="Unassembled WGS sequence"/>
</dbReference>
<dbReference type="PROSITE" id="PS50026">
    <property type="entry name" value="EGF_3"/>
    <property type="match status" value="1"/>
</dbReference>
<dbReference type="SMART" id="SM00181">
    <property type="entry name" value="EGF"/>
    <property type="match status" value="3"/>
</dbReference>
<keyword evidence="1" id="KW-0245">EGF-like domain</keyword>
<gene>
    <name evidence="3" type="ORF">MCOS_LOCUS2800</name>
</gene>
<keyword evidence="4" id="KW-1185">Reference proteome</keyword>
<feature type="disulfide bond" evidence="1">
    <location>
        <begin position="309"/>
        <end position="319"/>
    </location>
</feature>
<evidence type="ECO:0000313" key="4">
    <source>
        <dbReference type="Proteomes" id="UP000267029"/>
    </source>
</evidence>
<evidence type="ECO:0000256" key="1">
    <source>
        <dbReference type="PROSITE-ProRule" id="PRU00076"/>
    </source>
</evidence>
<proteinExistence type="predicted"/>
<dbReference type="PROSITE" id="PS00022">
    <property type="entry name" value="EGF_1"/>
    <property type="match status" value="2"/>
</dbReference>
<keyword evidence="1" id="KW-1015">Disulfide bond</keyword>
<dbReference type="PROSITE" id="PS01186">
    <property type="entry name" value="EGF_2"/>
    <property type="match status" value="2"/>
</dbReference>
<comment type="caution">
    <text evidence="1">Lacks conserved residue(s) required for the propagation of feature annotation.</text>
</comment>
<organism evidence="3 4">
    <name type="scientific">Mesocestoides corti</name>
    <name type="common">Flatworm</name>
    <dbReference type="NCBI Taxonomy" id="53468"/>
    <lineage>
        <taxon>Eukaryota</taxon>
        <taxon>Metazoa</taxon>
        <taxon>Spiralia</taxon>
        <taxon>Lophotrochozoa</taxon>
        <taxon>Platyhelminthes</taxon>
        <taxon>Cestoda</taxon>
        <taxon>Eucestoda</taxon>
        <taxon>Cyclophyllidea</taxon>
        <taxon>Mesocestoididae</taxon>
        <taxon>Mesocestoides</taxon>
    </lineage>
</organism>
<reference evidence="3 4" key="1">
    <citation type="submission" date="2018-10" db="EMBL/GenBank/DDBJ databases">
        <authorList>
            <consortium name="Pathogen Informatics"/>
        </authorList>
    </citation>
    <scope>NUCLEOTIDE SEQUENCE [LARGE SCALE GENOMIC DNA]</scope>
</reference>
<dbReference type="EMBL" id="UXSR01000512">
    <property type="protein sequence ID" value="VDD76797.1"/>
    <property type="molecule type" value="Genomic_DNA"/>
</dbReference>